<gene>
    <name evidence="2" type="ordered locus">MexAM1_META1p1825</name>
</gene>
<feature type="compositionally biased region" description="Basic and acidic residues" evidence="1">
    <location>
        <begin position="63"/>
        <end position="83"/>
    </location>
</feature>
<organism evidence="2 3">
    <name type="scientific">Methylorubrum extorquens (strain ATCC 14718 / DSM 1338 / JCM 2805 / NCIMB 9133 / AM1)</name>
    <name type="common">Methylobacterium extorquens</name>
    <dbReference type="NCBI Taxonomy" id="272630"/>
    <lineage>
        <taxon>Bacteria</taxon>
        <taxon>Pseudomonadati</taxon>
        <taxon>Pseudomonadota</taxon>
        <taxon>Alphaproteobacteria</taxon>
        <taxon>Hyphomicrobiales</taxon>
        <taxon>Methylobacteriaceae</taxon>
        <taxon>Methylorubrum</taxon>
    </lineage>
</organism>
<evidence type="ECO:0000313" key="2">
    <source>
        <dbReference type="EMBL" id="ACS39667.1"/>
    </source>
</evidence>
<keyword evidence="3" id="KW-1185">Reference proteome</keyword>
<dbReference type="AlphaFoldDB" id="C5B1N3"/>
<feature type="region of interest" description="Disordered" evidence="1">
    <location>
        <begin position="58"/>
        <end position="83"/>
    </location>
</feature>
<protein>
    <submittedName>
        <fullName evidence="2">Uncharacterized protein</fullName>
    </submittedName>
</protein>
<dbReference type="Proteomes" id="UP000009081">
    <property type="component" value="Chromosome"/>
</dbReference>
<dbReference type="EMBL" id="CP001510">
    <property type="protein sequence ID" value="ACS39667.1"/>
    <property type="molecule type" value="Genomic_DNA"/>
</dbReference>
<sequence length="83" mass="8758">MMVEKIRGPSRGPFPFGARSGATSTEEAPLGGAPAGWSATAWGQVAGLTEIVTDPACHRRRGPREGTLRPPGDARRADVVRTF</sequence>
<dbReference type="HOGENOM" id="CLU_2538669_0_0_5"/>
<reference evidence="2 3" key="1">
    <citation type="journal article" date="2009" name="PLoS ONE">
        <title>Methylobacterium genome sequences: a reference blueprint to investigate microbial metabolism of C1 compounds from natural and industrial sources.</title>
        <authorList>
            <person name="Vuilleumier S."/>
            <person name="Chistoserdova L."/>
            <person name="Lee M.-C."/>
            <person name="Bringel F."/>
            <person name="Lajus A."/>
            <person name="Zhou Y."/>
            <person name="Gourion B."/>
            <person name="Barbe V."/>
            <person name="Chang J."/>
            <person name="Cruveiller S."/>
            <person name="Dossat C."/>
            <person name="Gillett W."/>
            <person name="Gruffaz C."/>
            <person name="Haugen E."/>
            <person name="Hourcade E."/>
            <person name="Levy R."/>
            <person name="Mangenot S."/>
            <person name="Muller E."/>
            <person name="Nadalig T."/>
            <person name="Pagni M."/>
            <person name="Penny C."/>
            <person name="Peyraud R."/>
            <person name="Robinson D.G."/>
            <person name="Roche D."/>
            <person name="Rouy Z."/>
            <person name="Saenampechek C."/>
            <person name="Salvignol G."/>
            <person name="Vallenet D."/>
            <person name="Wu Z."/>
            <person name="Marx C.J."/>
            <person name="Vorholt J.A."/>
            <person name="Olson M.V."/>
            <person name="Kaul R."/>
            <person name="Weissenbach J."/>
            <person name="Medigue C."/>
            <person name="Lidstrom M.E."/>
        </authorList>
    </citation>
    <scope>NUCLEOTIDE SEQUENCE [LARGE SCALE GENOMIC DNA]</scope>
    <source>
        <strain evidence="3">ATCC 14718 / DSM 1338 / JCM 2805 / NCIMB 9133 / AM1</strain>
    </source>
</reference>
<name>C5B1N3_METEA</name>
<feature type="region of interest" description="Disordered" evidence="1">
    <location>
        <begin position="1"/>
        <end position="35"/>
    </location>
</feature>
<evidence type="ECO:0000256" key="1">
    <source>
        <dbReference type="SAM" id="MobiDB-lite"/>
    </source>
</evidence>
<evidence type="ECO:0000313" key="3">
    <source>
        <dbReference type="Proteomes" id="UP000009081"/>
    </source>
</evidence>
<accession>C5B1N3</accession>
<dbReference type="KEGG" id="mea:Mex_1p1825"/>
<proteinExistence type="predicted"/>